<reference evidence="7" key="1">
    <citation type="submission" date="2020-02" db="EMBL/GenBank/DDBJ databases">
        <authorList>
            <person name="Meier V. D."/>
        </authorList>
    </citation>
    <scope>NUCLEOTIDE SEQUENCE</scope>
    <source>
        <strain evidence="7">AVDCRST_MAG49</strain>
    </source>
</reference>
<feature type="transmembrane region" description="Helical" evidence="6">
    <location>
        <begin position="265"/>
        <end position="288"/>
    </location>
</feature>
<protein>
    <recommendedName>
        <fullName evidence="8">Polysaccharide biosynthesis protein C-terminal domain-containing protein</fullName>
    </recommendedName>
</protein>
<feature type="transmembrane region" description="Helical" evidence="6">
    <location>
        <begin position="186"/>
        <end position="207"/>
    </location>
</feature>
<feature type="transmembrane region" description="Helical" evidence="6">
    <location>
        <begin position="397"/>
        <end position="415"/>
    </location>
</feature>
<feature type="transmembrane region" description="Helical" evidence="6">
    <location>
        <begin position="309"/>
        <end position="330"/>
    </location>
</feature>
<evidence type="ECO:0000256" key="3">
    <source>
        <dbReference type="ARBA" id="ARBA00022692"/>
    </source>
</evidence>
<feature type="transmembrane region" description="Helical" evidence="6">
    <location>
        <begin position="371"/>
        <end position="391"/>
    </location>
</feature>
<keyword evidence="3 6" id="KW-0812">Transmembrane</keyword>
<keyword evidence="2" id="KW-1003">Cell membrane</keyword>
<dbReference type="InterPro" id="IPR002797">
    <property type="entry name" value="Polysacc_synth"/>
</dbReference>
<feature type="transmembrane region" description="Helical" evidence="6">
    <location>
        <begin position="21"/>
        <end position="46"/>
    </location>
</feature>
<sequence length="456" mass="47636">MAPAAKGPRGVRSLPMHLNSITLILGKMVTMGIGFLVWLIAARLFAPAEVGLASGAVSAMMLCVQLALFGAGAAVITLFPRHQHGPADLLDTTISVVAGASLLAGGLFLALASGVFRELSIVAAKPAYAVAFLAMCAFGTLGVLFDQVGTVLRRGDQVLVRNALFSVVTLGVLVGFPLAGGAESSLAILGAWVSGGLISVGLGYAQLRRALPGYRFRLRVRRDLTRQLVTIGLPNWALTITERAPGSILPIVVTELLSPEANATWYAVWMMAWVVYVIPIQVGLSLFAEASHRPEELGRAVRNGLKLSLAVGAVAAAGSAIVGPFLLSFLGSSYVDDGTTPLRILVVVVFPFAFIQAYFSACRSRQRLTEAILTGVVGGLVGVGTAAWAGVVYGLRGMAVVWLVTQVITGAWAVTRLRAMLRESHTGTGEGRGSPAFGPVIDNRGDAVLVGDRTAP</sequence>
<keyword evidence="4 6" id="KW-1133">Transmembrane helix</keyword>
<feature type="transmembrane region" description="Helical" evidence="6">
    <location>
        <begin position="92"/>
        <end position="115"/>
    </location>
</feature>
<evidence type="ECO:0000313" key="7">
    <source>
        <dbReference type="EMBL" id="CAA9553981.1"/>
    </source>
</evidence>
<evidence type="ECO:0008006" key="8">
    <source>
        <dbReference type="Google" id="ProtNLM"/>
    </source>
</evidence>
<feature type="transmembrane region" description="Helical" evidence="6">
    <location>
        <begin position="158"/>
        <end position="180"/>
    </location>
</feature>
<dbReference type="AlphaFoldDB" id="A0A6J4UQV7"/>
<comment type="subcellular location">
    <subcellularLocation>
        <location evidence="1">Cell membrane</location>
        <topology evidence="1">Multi-pass membrane protein</topology>
    </subcellularLocation>
</comment>
<feature type="transmembrane region" description="Helical" evidence="6">
    <location>
        <begin position="342"/>
        <end position="359"/>
    </location>
</feature>
<evidence type="ECO:0000256" key="4">
    <source>
        <dbReference type="ARBA" id="ARBA00022989"/>
    </source>
</evidence>
<feature type="transmembrane region" description="Helical" evidence="6">
    <location>
        <begin position="228"/>
        <end position="253"/>
    </location>
</feature>
<organism evidence="7">
    <name type="scientific">uncultured Thermomicrobiales bacterium</name>
    <dbReference type="NCBI Taxonomy" id="1645740"/>
    <lineage>
        <taxon>Bacteria</taxon>
        <taxon>Pseudomonadati</taxon>
        <taxon>Thermomicrobiota</taxon>
        <taxon>Thermomicrobia</taxon>
        <taxon>Thermomicrobiales</taxon>
        <taxon>environmental samples</taxon>
    </lineage>
</organism>
<accession>A0A6J4UQV7</accession>
<dbReference type="InterPro" id="IPR050833">
    <property type="entry name" value="Poly_Biosynth_Transport"/>
</dbReference>
<name>A0A6J4UQV7_9BACT</name>
<proteinExistence type="predicted"/>
<dbReference type="PANTHER" id="PTHR30250">
    <property type="entry name" value="PST FAMILY PREDICTED COLANIC ACID TRANSPORTER"/>
    <property type="match status" value="1"/>
</dbReference>
<evidence type="ECO:0000256" key="1">
    <source>
        <dbReference type="ARBA" id="ARBA00004651"/>
    </source>
</evidence>
<feature type="transmembrane region" description="Helical" evidence="6">
    <location>
        <begin position="52"/>
        <end position="80"/>
    </location>
</feature>
<dbReference type="Pfam" id="PF01943">
    <property type="entry name" value="Polysacc_synt"/>
    <property type="match status" value="1"/>
</dbReference>
<evidence type="ECO:0000256" key="2">
    <source>
        <dbReference type="ARBA" id="ARBA00022475"/>
    </source>
</evidence>
<evidence type="ECO:0000256" key="6">
    <source>
        <dbReference type="SAM" id="Phobius"/>
    </source>
</evidence>
<keyword evidence="5 6" id="KW-0472">Membrane</keyword>
<dbReference type="PANTHER" id="PTHR30250:SF11">
    <property type="entry name" value="O-ANTIGEN TRANSPORTER-RELATED"/>
    <property type="match status" value="1"/>
</dbReference>
<dbReference type="GO" id="GO:0005886">
    <property type="term" value="C:plasma membrane"/>
    <property type="evidence" value="ECO:0007669"/>
    <property type="project" value="UniProtKB-SubCell"/>
</dbReference>
<evidence type="ECO:0000256" key="5">
    <source>
        <dbReference type="ARBA" id="ARBA00023136"/>
    </source>
</evidence>
<gene>
    <name evidence="7" type="ORF">AVDCRST_MAG49-1968</name>
</gene>
<feature type="transmembrane region" description="Helical" evidence="6">
    <location>
        <begin position="127"/>
        <end position="146"/>
    </location>
</feature>
<dbReference type="EMBL" id="CADCWG010000135">
    <property type="protein sequence ID" value="CAA9553981.1"/>
    <property type="molecule type" value="Genomic_DNA"/>
</dbReference>